<name>A0A8X6UAQ2_NEPPI</name>
<sequence>IAITGDLIEQGVTGLEPALSKVQNLHSIIVASSGKDTPKDMEDHFNLTDDQANSMFAYLDELLKMVHHTQNTIDDLREKNTGLLVNLSDQEKRLQWEIKEMEVRNPVLFFCLKNRKCCKRKMENCF</sequence>
<evidence type="ECO:0000313" key="3">
    <source>
        <dbReference type="Proteomes" id="UP000887013"/>
    </source>
</evidence>
<feature type="non-terminal residue" evidence="2">
    <location>
        <position position="1"/>
    </location>
</feature>
<dbReference type="OrthoDB" id="6435400at2759"/>
<evidence type="ECO:0000256" key="1">
    <source>
        <dbReference type="SAM" id="Coils"/>
    </source>
</evidence>
<dbReference type="Proteomes" id="UP000887013">
    <property type="component" value="Unassembled WGS sequence"/>
</dbReference>
<keyword evidence="3" id="KW-1185">Reference proteome</keyword>
<keyword evidence="1" id="KW-0175">Coiled coil</keyword>
<accession>A0A8X6UAQ2</accession>
<comment type="caution">
    <text evidence="2">The sequence shown here is derived from an EMBL/GenBank/DDBJ whole genome shotgun (WGS) entry which is preliminary data.</text>
</comment>
<proteinExistence type="predicted"/>
<reference evidence="2" key="1">
    <citation type="submission" date="2020-08" db="EMBL/GenBank/DDBJ databases">
        <title>Multicomponent nature underlies the extraordinary mechanical properties of spider dragline silk.</title>
        <authorList>
            <person name="Kono N."/>
            <person name="Nakamura H."/>
            <person name="Mori M."/>
            <person name="Yoshida Y."/>
            <person name="Ohtoshi R."/>
            <person name="Malay A.D."/>
            <person name="Moran D.A.P."/>
            <person name="Tomita M."/>
            <person name="Numata K."/>
            <person name="Arakawa K."/>
        </authorList>
    </citation>
    <scope>NUCLEOTIDE SEQUENCE</scope>
</reference>
<organism evidence="2 3">
    <name type="scientific">Nephila pilipes</name>
    <name type="common">Giant wood spider</name>
    <name type="synonym">Nephila maculata</name>
    <dbReference type="NCBI Taxonomy" id="299642"/>
    <lineage>
        <taxon>Eukaryota</taxon>
        <taxon>Metazoa</taxon>
        <taxon>Ecdysozoa</taxon>
        <taxon>Arthropoda</taxon>
        <taxon>Chelicerata</taxon>
        <taxon>Arachnida</taxon>
        <taxon>Araneae</taxon>
        <taxon>Araneomorphae</taxon>
        <taxon>Entelegynae</taxon>
        <taxon>Araneoidea</taxon>
        <taxon>Nephilidae</taxon>
        <taxon>Nephila</taxon>
    </lineage>
</organism>
<protein>
    <submittedName>
        <fullName evidence="2">Uncharacterized protein</fullName>
    </submittedName>
</protein>
<dbReference type="AlphaFoldDB" id="A0A8X6UAQ2"/>
<feature type="coiled-coil region" evidence="1">
    <location>
        <begin position="59"/>
        <end position="104"/>
    </location>
</feature>
<dbReference type="EMBL" id="BMAW01075184">
    <property type="protein sequence ID" value="GFT95504.1"/>
    <property type="molecule type" value="Genomic_DNA"/>
</dbReference>
<evidence type="ECO:0000313" key="2">
    <source>
        <dbReference type="EMBL" id="GFT95504.1"/>
    </source>
</evidence>
<gene>
    <name evidence="2" type="primary">AVEN_69274_1</name>
    <name evidence="2" type="ORF">NPIL_674291</name>
</gene>